<dbReference type="InterPro" id="IPR004344">
    <property type="entry name" value="TTL/TTLL_fam"/>
</dbReference>
<feature type="compositionally biased region" description="Basic and acidic residues" evidence="1">
    <location>
        <begin position="93"/>
        <end position="140"/>
    </location>
</feature>
<feature type="region of interest" description="Disordered" evidence="1">
    <location>
        <begin position="773"/>
        <end position="868"/>
    </location>
</feature>
<dbReference type="OrthoDB" id="202825at2759"/>
<dbReference type="PANTHER" id="PTHR46810">
    <property type="entry name" value="INACTIVE POLYGLYCYLASE TTLL10"/>
    <property type="match status" value="1"/>
</dbReference>
<name>A0A8B8EKQ2_CRAVI</name>
<reference evidence="3" key="1">
    <citation type="submission" date="2025-08" db="UniProtKB">
        <authorList>
            <consortium name="RefSeq"/>
        </authorList>
    </citation>
    <scope>IDENTIFICATION</scope>
    <source>
        <tissue evidence="3">Whole sample</tissue>
    </source>
</reference>
<feature type="compositionally biased region" description="Basic and acidic residues" evidence="1">
    <location>
        <begin position="200"/>
        <end position="231"/>
    </location>
</feature>
<evidence type="ECO:0000313" key="2">
    <source>
        <dbReference type="Proteomes" id="UP000694844"/>
    </source>
</evidence>
<feature type="compositionally biased region" description="Basic and acidic residues" evidence="1">
    <location>
        <begin position="773"/>
        <end position="795"/>
    </location>
</feature>
<dbReference type="Gene3D" id="3.30.470.20">
    <property type="entry name" value="ATP-grasp fold, B domain"/>
    <property type="match status" value="1"/>
</dbReference>
<dbReference type="Pfam" id="PF03133">
    <property type="entry name" value="TTL"/>
    <property type="match status" value="1"/>
</dbReference>
<sequence length="868" mass="97553">MGSSSSKSRSTSRKRPMTSDGSSDAYDDNDGEDLKDDNIEISSTMSENSDDTIFVALANDLIFPNESNVPEKFESTAAFMKDYVGYTIPPRLSGREKRAQAEKRREYYVNERAAKSRGRKTDRITEKLKGRDATAEKKTEGVSGSEPVTAGNTNNNAKANPDKTESTTSTKPENPAAPEKPNNNQATKHDSGLNPIKSDSTTKDSNAKESSKEDSAKEKPSKEDSAKERPSKKSSSHLRSTKLPSCSLPVNMQPTFYVGGGNGVSLVEAPLLNLGWKRTNDKYDERFRLKWVECKTRINYGAFKEGEQLVNHIPNGNLLTNKLGLLNSLQEYERVTMSTKGRPPRLRFTDFVPETYRFDEKHDRETFLETYKDNELWICKPTGMNQGKGIFIIRSREELNKLIEERDQRREQLAKSSKPMMTRIVQKYITNPLLLDERKFDIRAYMLIASTTPYLVLYHKGYVRLCCNKYNEDSKELSTHLTNQFVQKKDPNYKEVKEDTAWSMDKFNQYVNEQVAPHKEIEEDWVYNGLTKQMQKIMIHCFNSVKHKLQSRIGFFDLFGLDFMVDTDMKVYLIEINVNPALHVNCEALKEVIPGVVEETLHVTIECFEKTRKNQQLLPLNSMKNFSILYCGSRPYAMPSRPSRSVSPTKDTLAQEKRASMSNTAAPGAPRSLHRFSTTSTPVVSTPPVTSVAKAAQDKPPAEKAPAEKSTEKSVTEKKQPVVVDVHRVSNPNAKLSDMVSFSSATLLAEAGNLLGQTSSVLDDAVKLKMIHGDEKQSEEDRKLKKEDSNLKEKANSVGKSSEGVVLNLAPPEKQPTVMAEKTNKTKPGPKTIATLTLTSSRAGFMGRSDVRSGVRRNRDRDKPDRGN</sequence>
<evidence type="ECO:0000313" key="3">
    <source>
        <dbReference type="RefSeq" id="XP_022340494.1"/>
    </source>
</evidence>
<dbReference type="AlphaFoldDB" id="A0A8B8EKQ2"/>
<protein>
    <submittedName>
        <fullName evidence="3">Protein polyglycylase TTLL10-like isoform X5</fullName>
    </submittedName>
</protein>
<dbReference type="PANTHER" id="PTHR46810:SF1">
    <property type="entry name" value="INACTIVE POLYGLYCYLASE TTLL10"/>
    <property type="match status" value="1"/>
</dbReference>
<feature type="compositionally biased region" description="Basic and acidic residues" evidence="1">
    <location>
        <begin position="696"/>
        <end position="719"/>
    </location>
</feature>
<dbReference type="RefSeq" id="XP_022340494.1">
    <property type="nucleotide sequence ID" value="XM_022484786.1"/>
</dbReference>
<dbReference type="GeneID" id="111135074"/>
<proteinExistence type="predicted"/>
<dbReference type="SUPFAM" id="SSF56059">
    <property type="entry name" value="Glutathione synthetase ATP-binding domain-like"/>
    <property type="match status" value="1"/>
</dbReference>
<feature type="compositionally biased region" description="Polar residues" evidence="1">
    <location>
        <begin position="642"/>
        <end position="652"/>
    </location>
</feature>
<feature type="compositionally biased region" description="Basic and acidic residues" evidence="1">
    <location>
        <begin position="849"/>
        <end position="868"/>
    </location>
</feature>
<gene>
    <name evidence="3" type="primary">LOC111135074</name>
</gene>
<feature type="compositionally biased region" description="Acidic residues" evidence="1">
    <location>
        <begin position="25"/>
        <end position="35"/>
    </location>
</feature>
<keyword evidence="2" id="KW-1185">Reference proteome</keyword>
<dbReference type="PROSITE" id="PS51221">
    <property type="entry name" value="TTL"/>
    <property type="match status" value="1"/>
</dbReference>
<dbReference type="GO" id="GO:0070737">
    <property type="term" value="F:protein-glycine ligase activity, elongating"/>
    <property type="evidence" value="ECO:0007669"/>
    <property type="project" value="TreeGrafter"/>
</dbReference>
<organism evidence="2 3">
    <name type="scientific">Crassostrea virginica</name>
    <name type="common">Eastern oyster</name>
    <dbReference type="NCBI Taxonomy" id="6565"/>
    <lineage>
        <taxon>Eukaryota</taxon>
        <taxon>Metazoa</taxon>
        <taxon>Spiralia</taxon>
        <taxon>Lophotrochozoa</taxon>
        <taxon>Mollusca</taxon>
        <taxon>Bivalvia</taxon>
        <taxon>Autobranchia</taxon>
        <taxon>Pteriomorphia</taxon>
        <taxon>Ostreida</taxon>
        <taxon>Ostreoidea</taxon>
        <taxon>Ostreidae</taxon>
        <taxon>Crassostrea</taxon>
    </lineage>
</organism>
<feature type="compositionally biased region" description="Low complexity" evidence="1">
    <location>
        <begin position="171"/>
        <end position="184"/>
    </location>
</feature>
<feature type="region of interest" description="Disordered" evidence="1">
    <location>
        <begin position="1"/>
        <end position="50"/>
    </location>
</feature>
<feature type="region of interest" description="Disordered" evidence="1">
    <location>
        <begin position="88"/>
        <end position="246"/>
    </location>
</feature>
<feature type="compositionally biased region" description="Low complexity" evidence="1">
    <location>
        <begin position="149"/>
        <end position="159"/>
    </location>
</feature>
<dbReference type="InterPro" id="IPR027752">
    <property type="entry name" value="TTLL10"/>
</dbReference>
<feature type="region of interest" description="Disordered" evidence="1">
    <location>
        <begin position="639"/>
        <end position="719"/>
    </location>
</feature>
<dbReference type="Proteomes" id="UP000694844">
    <property type="component" value="Chromosome 5"/>
</dbReference>
<evidence type="ECO:0000256" key="1">
    <source>
        <dbReference type="SAM" id="MobiDB-lite"/>
    </source>
</evidence>
<accession>A0A8B8EKQ2</accession>
<feature type="compositionally biased region" description="Low complexity" evidence="1">
    <location>
        <begin position="677"/>
        <end position="692"/>
    </location>
</feature>